<comment type="similarity">
    <text evidence="2 9">Belongs to the universal ribosomal protein uS15 family.</text>
</comment>
<keyword evidence="11" id="KW-1185">Reference proteome</keyword>
<comment type="subcellular location">
    <subcellularLocation>
        <location evidence="1">Mitochondrion</location>
    </subcellularLocation>
</comment>
<evidence type="ECO:0000256" key="2">
    <source>
        <dbReference type="ARBA" id="ARBA00008434"/>
    </source>
</evidence>
<evidence type="ECO:0000313" key="10">
    <source>
        <dbReference type="EMBL" id="KAF7269349.1"/>
    </source>
</evidence>
<dbReference type="PANTHER" id="PTHR46685">
    <property type="entry name" value="28S RIBOSOMAL PROTEIN S15, MITOCHONDRIAL"/>
    <property type="match status" value="1"/>
</dbReference>
<keyword evidence="4 9" id="KW-0689">Ribosomal protein</keyword>
<dbReference type="OrthoDB" id="441444at2759"/>
<evidence type="ECO:0000313" key="11">
    <source>
        <dbReference type="Proteomes" id="UP000625711"/>
    </source>
</evidence>
<evidence type="ECO:0000256" key="3">
    <source>
        <dbReference type="ARBA" id="ARBA00022946"/>
    </source>
</evidence>
<evidence type="ECO:0000256" key="4">
    <source>
        <dbReference type="ARBA" id="ARBA00022980"/>
    </source>
</evidence>
<evidence type="ECO:0000256" key="9">
    <source>
        <dbReference type="RuleBase" id="RU003919"/>
    </source>
</evidence>
<dbReference type="Gene3D" id="1.10.287.10">
    <property type="entry name" value="S15/NS1, RNA-binding"/>
    <property type="match status" value="1"/>
</dbReference>
<organism evidence="10 11">
    <name type="scientific">Rhynchophorus ferrugineus</name>
    <name type="common">Red palm weevil</name>
    <name type="synonym">Curculio ferrugineus</name>
    <dbReference type="NCBI Taxonomy" id="354439"/>
    <lineage>
        <taxon>Eukaryota</taxon>
        <taxon>Metazoa</taxon>
        <taxon>Ecdysozoa</taxon>
        <taxon>Arthropoda</taxon>
        <taxon>Hexapoda</taxon>
        <taxon>Insecta</taxon>
        <taxon>Pterygota</taxon>
        <taxon>Neoptera</taxon>
        <taxon>Endopterygota</taxon>
        <taxon>Coleoptera</taxon>
        <taxon>Polyphaga</taxon>
        <taxon>Cucujiformia</taxon>
        <taxon>Curculionidae</taxon>
        <taxon>Dryophthorinae</taxon>
        <taxon>Rhynchophorus</taxon>
    </lineage>
</organism>
<dbReference type="CDD" id="cd00353">
    <property type="entry name" value="Ribosomal_S15p_S13e"/>
    <property type="match status" value="1"/>
</dbReference>
<sequence>MSRVFSSIYEKQILLNLTRSYAFKSDLKIKWVRPEKIPCIKPEKSGDLSPFPNIDKSQYLVEFRKSKELETANDYVKRLFTLQFNSRKCTTNFFIHQSMEQVKRHEFDSGSIETKLARWTGYIRAWQELMQRFPKDKRLKVCLKELIDKRKKHLKYLRRWDYKKFEWILDQLNIVYKPPPSEFRWVTRRESLVKLTDKYCEDIRKTKLDEYKALLEAEQPAFLEEKIRTLEFIRDEQKDCGVEQTVSEEEIEDVRKQLEELKAKRTVTVEI</sequence>
<evidence type="ECO:0000256" key="7">
    <source>
        <dbReference type="ARBA" id="ARBA00035249"/>
    </source>
</evidence>
<dbReference type="GO" id="GO:0003723">
    <property type="term" value="F:RNA binding"/>
    <property type="evidence" value="ECO:0007669"/>
    <property type="project" value="TreeGrafter"/>
</dbReference>
<evidence type="ECO:0000256" key="1">
    <source>
        <dbReference type="ARBA" id="ARBA00004173"/>
    </source>
</evidence>
<dbReference type="SUPFAM" id="SSF47060">
    <property type="entry name" value="S15/NS1 RNA-binding domain"/>
    <property type="match status" value="1"/>
</dbReference>
<dbReference type="AlphaFoldDB" id="A0A834HWE6"/>
<dbReference type="InterPro" id="IPR052137">
    <property type="entry name" value="uS15_ribosomal"/>
</dbReference>
<dbReference type="InterPro" id="IPR009068">
    <property type="entry name" value="uS15_NS1_RNA-bd_sf"/>
</dbReference>
<keyword evidence="3" id="KW-0809">Transit peptide</keyword>
<dbReference type="EMBL" id="JAACXV010014237">
    <property type="protein sequence ID" value="KAF7269349.1"/>
    <property type="molecule type" value="Genomic_DNA"/>
</dbReference>
<evidence type="ECO:0000256" key="8">
    <source>
        <dbReference type="ARBA" id="ARBA00035528"/>
    </source>
</evidence>
<name>A0A834HWE6_RHYFE</name>
<evidence type="ECO:0000256" key="6">
    <source>
        <dbReference type="ARBA" id="ARBA00023274"/>
    </source>
</evidence>
<reference evidence="10" key="1">
    <citation type="submission" date="2020-08" db="EMBL/GenBank/DDBJ databases">
        <title>Genome sequencing and assembly of the red palm weevil Rhynchophorus ferrugineus.</title>
        <authorList>
            <person name="Dias G.B."/>
            <person name="Bergman C.M."/>
            <person name="Manee M."/>
        </authorList>
    </citation>
    <scope>NUCLEOTIDE SEQUENCE</scope>
    <source>
        <strain evidence="10">AA-2017</strain>
        <tissue evidence="10">Whole larva</tissue>
    </source>
</reference>
<keyword evidence="6 9" id="KW-0687">Ribonucleoprotein</keyword>
<dbReference type="Proteomes" id="UP000625711">
    <property type="component" value="Unassembled WGS sequence"/>
</dbReference>
<accession>A0A834HWE6</accession>
<dbReference type="PANTHER" id="PTHR46685:SF1">
    <property type="entry name" value="SMALL RIBOSOMAL SUBUNIT PROTEIN US15M"/>
    <property type="match status" value="1"/>
</dbReference>
<keyword evidence="5" id="KW-0496">Mitochondrion</keyword>
<dbReference type="GO" id="GO:0032543">
    <property type="term" value="P:mitochondrial translation"/>
    <property type="evidence" value="ECO:0007669"/>
    <property type="project" value="TreeGrafter"/>
</dbReference>
<dbReference type="Pfam" id="PF00312">
    <property type="entry name" value="Ribosomal_S15"/>
    <property type="match status" value="1"/>
</dbReference>
<dbReference type="SMART" id="SM01387">
    <property type="entry name" value="Ribosomal_S15"/>
    <property type="match status" value="1"/>
</dbReference>
<evidence type="ECO:0000256" key="5">
    <source>
        <dbReference type="ARBA" id="ARBA00023128"/>
    </source>
</evidence>
<dbReference type="GO" id="GO:0003735">
    <property type="term" value="F:structural constituent of ribosome"/>
    <property type="evidence" value="ECO:0007669"/>
    <property type="project" value="InterPro"/>
</dbReference>
<gene>
    <name evidence="10" type="ORF">GWI33_017604</name>
</gene>
<protein>
    <recommendedName>
        <fullName evidence="7">Small ribosomal subunit protein uS15m</fullName>
    </recommendedName>
    <alternativeName>
        <fullName evidence="8">28S ribosomal protein S15, mitochondrial</fullName>
    </alternativeName>
</protein>
<comment type="caution">
    <text evidence="10">The sequence shown here is derived from an EMBL/GenBank/DDBJ whole genome shotgun (WGS) entry which is preliminary data.</text>
</comment>
<dbReference type="GO" id="GO:0005763">
    <property type="term" value="C:mitochondrial small ribosomal subunit"/>
    <property type="evidence" value="ECO:0007669"/>
    <property type="project" value="TreeGrafter"/>
</dbReference>
<proteinExistence type="inferred from homology"/>
<dbReference type="InterPro" id="IPR000589">
    <property type="entry name" value="Ribosomal_uS15"/>
</dbReference>